<dbReference type="Gene3D" id="3.40.50.720">
    <property type="entry name" value="NAD(P)-binding Rossmann-like Domain"/>
    <property type="match status" value="1"/>
</dbReference>
<evidence type="ECO:0000313" key="3">
    <source>
        <dbReference type="Proteomes" id="UP000565579"/>
    </source>
</evidence>
<dbReference type="Pfam" id="PF08240">
    <property type="entry name" value="ADH_N"/>
    <property type="match status" value="1"/>
</dbReference>
<feature type="domain" description="Enoyl reductase (ER)" evidence="1">
    <location>
        <begin position="10"/>
        <end position="324"/>
    </location>
</feature>
<dbReference type="Pfam" id="PF00107">
    <property type="entry name" value="ADH_zinc_N"/>
    <property type="match status" value="1"/>
</dbReference>
<sequence>MRALVARSYGPPHTLRIEDVPIPEPGPGQIQVRVSAASLNPADLMMTSGEIREAFETRFPYVPGSDFAGTVTGLGPGVSTFAVGEEVFGFGAPPSYAERFGLPAVTSGGLAEYATFQADGPFVARRPSGLPPETAAALASTGMTAVAAVADGDVRPGERVLVIGATGGVGSIVVQLLARTRAAEVVATAIPEYAGYARALGAAHTIDYLTSDVVAATRELHPDGVDAIVNLVLDGDRLQEAARALRPGGRVVSTTFGSIGGDGATLKVVNGPPSLRADTFPTLAAQALDGTLIDMISRTYPFDRAAEALADLAAAAHTRGKWVVSMRSVPRESYP</sequence>
<dbReference type="AlphaFoldDB" id="A0A7X0NTN3"/>
<proteinExistence type="predicted"/>
<dbReference type="GO" id="GO:0003960">
    <property type="term" value="F:quinone reductase (NADPH) activity"/>
    <property type="evidence" value="ECO:0007669"/>
    <property type="project" value="UniProtKB-EC"/>
</dbReference>
<dbReference type="InterPro" id="IPR052585">
    <property type="entry name" value="Lipid_raft_assoc_Zn_ADH"/>
</dbReference>
<accession>A0A7X0NTN3</accession>
<dbReference type="RefSeq" id="WP_185103706.1">
    <property type="nucleotide sequence ID" value="NZ_BAAAXY010000292.1"/>
</dbReference>
<dbReference type="InterPro" id="IPR020843">
    <property type="entry name" value="ER"/>
</dbReference>
<dbReference type="CDD" id="cd05289">
    <property type="entry name" value="MDR_like_2"/>
    <property type="match status" value="1"/>
</dbReference>
<dbReference type="InterPro" id="IPR036291">
    <property type="entry name" value="NAD(P)-bd_dom_sf"/>
</dbReference>
<dbReference type="EMBL" id="JACHMI010000001">
    <property type="protein sequence ID" value="MBB6549289.1"/>
    <property type="molecule type" value="Genomic_DNA"/>
</dbReference>
<dbReference type="InterPro" id="IPR013149">
    <property type="entry name" value="ADH-like_C"/>
</dbReference>
<dbReference type="PANTHER" id="PTHR43482:SF1">
    <property type="entry name" value="PROTEIN AST1-RELATED"/>
    <property type="match status" value="1"/>
</dbReference>
<comment type="caution">
    <text evidence="2">The sequence shown here is derived from an EMBL/GenBank/DDBJ whole genome shotgun (WGS) entry which is preliminary data.</text>
</comment>
<name>A0A7X0NTN3_9ACTN</name>
<organism evidence="2 3">
    <name type="scientific">Nonomuraea rubra</name>
    <dbReference type="NCBI Taxonomy" id="46180"/>
    <lineage>
        <taxon>Bacteria</taxon>
        <taxon>Bacillati</taxon>
        <taxon>Actinomycetota</taxon>
        <taxon>Actinomycetes</taxon>
        <taxon>Streptosporangiales</taxon>
        <taxon>Streptosporangiaceae</taxon>
        <taxon>Nonomuraea</taxon>
    </lineage>
</organism>
<dbReference type="InterPro" id="IPR013154">
    <property type="entry name" value="ADH-like_N"/>
</dbReference>
<dbReference type="PANTHER" id="PTHR43482">
    <property type="entry name" value="PROTEIN AST1-RELATED"/>
    <property type="match status" value="1"/>
</dbReference>
<gene>
    <name evidence="2" type="ORF">HD593_004084</name>
</gene>
<dbReference type="Proteomes" id="UP000565579">
    <property type="component" value="Unassembled WGS sequence"/>
</dbReference>
<keyword evidence="2" id="KW-0560">Oxidoreductase</keyword>
<dbReference type="EC" id="1.6.5.5" evidence="2"/>
<dbReference type="SUPFAM" id="SSF50129">
    <property type="entry name" value="GroES-like"/>
    <property type="match status" value="1"/>
</dbReference>
<dbReference type="Gene3D" id="3.90.180.10">
    <property type="entry name" value="Medium-chain alcohol dehydrogenases, catalytic domain"/>
    <property type="match status" value="1"/>
</dbReference>
<evidence type="ECO:0000313" key="2">
    <source>
        <dbReference type="EMBL" id="MBB6549289.1"/>
    </source>
</evidence>
<dbReference type="SUPFAM" id="SSF51735">
    <property type="entry name" value="NAD(P)-binding Rossmann-fold domains"/>
    <property type="match status" value="1"/>
</dbReference>
<dbReference type="SMART" id="SM00829">
    <property type="entry name" value="PKS_ER"/>
    <property type="match status" value="1"/>
</dbReference>
<evidence type="ECO:0000259" key="1">
    <source>
        <dbReference type="SMART" id="SM00829"/>
    </source>
</evidence>
<protein>
    <submittedName>
        <fullName evidence="2">NADPH2:quinone reductase</fullName>
        <ecNumber evidence="2">1.6.5.5</ecNumber>
    </submittedName>
</protein>
<keyword evidence="3" id="KW-1185">Reference proteome</keyword>
<dbReference type="InterPro" id="IPR011032">
    <property type="entry name" value="GroES-like_sf"/>
</dbReference>
<reference evidence="2 3" key="1">
    <citation type="submission" date="2020-08" db="EMBL/GenBank/DDBJ databases">
        <title>Sequencing the genomes of 1000 actinobacteria strains.</title>
        <authorList>
            <person name="Klenk H.-P."/>
        </authorList>
    </citation>
    <scope>NUCLEOTIDE SEQUENCE [LARGE SCALE GENOMIC DNA]</scope>
    <source>
        <strain evidence="2 3">DSM 43768</strain>
    </source>
</reference>